<evidence type="ECO:0000256" key="1">
    <source>
        <dbReference type="SAM" id="MobiDB-lite"/>
    </source>
</evidence>
<feature type="compositionally biased region" description="Low complexity" evidence="1">
    <location>
        <begin position="198"/>
        <end position="217"/>
    </location>
</feature>
<keyword evidence="3" id="KW-1185">Reference proteome</keyword>
<feature type="compositionally biased region" description="Low complexity" evidence="1">
    <location>
        <begin position="151"/>
        <end position="186"/>
    </location>
</feature>
<feature type="region of interest" description="Disordered" evidence="1">
    <location>
        <begin position="131"/>
        <end position="244"/>
    </location>
</feature>
<feature type="compositionally biased region" description="Low complexity" evidence="1">
    <location>
        <begin position="228"/>
        <end position="244"/>
    </location>
</feature>
<dbReference type="EMBL" id="CAUYUJ010020217">
    <property type="protein sequence ID" value="CAK0896635.1"/>
    <property type="molecule type" value="Genomic_DNA"/>
</dbReference>
<protein>
    <submittedName>
        <fullName evidence="2">Uncharacterized protein</fullName>
    </submittedName>
</protein>
<evidence type="ECO:0000313" key="3">
    <source>
        <dbReference type="Proteomes" id="UP001189429"/>
    </source>
</evidence>
<feature type="region of interest" description="Disordered" evidence="1">
    <location>
        <begin position="1"/>
        <end position="22"/>
    </location>
</feature>
<comment type="caution">
    <text evidence="2">The sequence shown here is derived from an EMBL/GenBank/DDBJ whole genome shotgun (WGS) entry which is preliminary data.</text>
</comment>
<evidence type="ECO:0000313" key="2">
    <source>
        <dbReference type="EMBL" id="CAK0896635.1"/>
    </source>
</evidence>
<accession>A0ABN9XEY6</accession>
<sequence length="244" mass="25414">MVLVPLSTPPAPPLRGRGPRPAEQAYVVVAQQGPPQSYPAYGMDARAPQPQYRQVPPAAMAPQAMAAGSPSDTLMLEPPPVFERLDSKAIVGMLRGAGRAAGARTFRSRGGAVAQVCQEFHAVIAAARQVAAQAGEDPHAQDAGPRGHHLQQQQPQQQPQQQHQQHRSSSSSSSSSSSRCQCSRSRANSTAGSRPGCGPALAGATWAATGRAGATATEPWATGHRRPCPATARRACTATPWAAT</sequence>
<name>A0ABN9XEY6_9DINO</name>
<gene>
    <name evidence="2" type="ORF">PCOR1329_LOCUS75046</name>
</gene>
<dbReference type="Proteomes" id="UP001189429">
    <property type="component" value="Unassembled WGS sequence"/>
</dbReference>
<proteinExistence type="predicted"/>
<reference evidence="2" key="1">
    <citation type="submission" date="2023-10" db="EMBL/GenBank/DDBJ databases">
        <authorList>
            <person name="Chen Y."/>
            <person name="Shah S."/>
            <person name="Dougan E. K."/>
            <person name="Thang M."/>
            <person name="Chan C."/>
        </authorList>
    </citation>
    <scope>NUCLEOTIDE SEQUENCE [LARGE SCALE GENOMIC DNA]</scope>
</reference>
<organism evidence="2 3">
    <name type="scientific">Prorocentrum cordatum</name>
    <dbReference type="NCBI Taxonomy" id="2364126"/>
    <lineage>
        <taxon>Eukaryota</taxon>
        <taxon>Sar</taxon>
        <taxon>Alveolata</taxon>
        <taxon>Dinophyceae</taxon>
        <taxon>Prorocentrales</taxon>
        <taxon>Prorocentraceae</taxon>
        <taxon>Prorocentrum</taxon>
    </lineage>
</organism>